<protein>
    <submittedName>
        <fullName evidence="1">Uncharacterized protein</fullName>
    </submittedName>
</protein>
<name>A0A2T2PE53_CORCC</name>
<evidence type="ECO:0000313" key="1">
    <source>
        <dbReference type="EMBL" id="PSN75558.1"/>
    </source>
</evidence>
<gene>
    <name evidence="1" type="ORF">BS50DRAFT_582233</name>
</gene>
<reference evidence="1 2" key="1">
    <citation type="journal article" date="2018" name="Front. Microbiol.">
        <title>Genome-Wide Analysis of Corynespora cassiicola Leaf Fall Disease Putative Effectors.</title>
        <authorList>
            <person name="Lopez D."/>
            <person name="Ribeiro S."/>
            <person name="Label P."/>
            <person name="Fumanal B."/>
            <person name="Venisse J.S."/>
            <person name="Kohler A."/>
            <person name="de Oliveira R.R."/>
            <person name="Labutti K."/>
            <person name="Lipzen A."/>
            <person name="Lail K."/>
            <person name="Bauer D."/>
            <person name="Ohm R.A."/>
            <person name="Barry K.W."/>
            <person name="Spatafora J."/>
            <person name="Grigoriev I.V."/>
            <person name="Martin F.M."/>
            <person name="Pujade-Renaud V."/>
        </authorList>
    </citation>
    <scope>NUCLEOTIDE SEQUENCE [LARGE SCALE GENOMIC DNA]</scope>
    <source>
        <strain evidence="1 2">Philippines</strain>
    </source>
</reference>
<dbReference type="STRING" id="1448308.A0A2T2PE53"/>
<dbReference type="OrthoDB" id="3799204at2759"/>
<dbReference type="Proteomes" id="UP000240883">
    <property type="component" value="Unassembled WGS sequence"/>
</dbReference>
<dbReference type="EMBL" id="KZ678128">
    <property type="protein sequence ID" value="PSN75558.1"/>
    <property type="molecule type" value="Genomic_DNA"/>
</dbReference>
<dbReference type="AlphaFoldDB" id="A0A2T2PE53"/>
<evidence type="ECO:0000313" key="2">
    <source>
        <dbReference type="Proteomes" id="UP000240883"/>
    </source>
</evidence>
<organism evidence="1 2">
    <name type="scientific">Corynespora cassiicola Philippines</name>
    <dbReference type="NCBI Taxonomy" id="1448308"/>
    <lineage>
        <taxon>Eukaryota</taxon>
        <taxon>Fungi</taxon>
        <taxon>Dikarya</taxon>
        <taxon>Ascomycota</taxon>
        <taxon>Pezizomycotina</taxon>
        <taxon>Dothideomycetes</taxon>
        <taxon>Pleosporomycetidae</taxon>
        <taxon>Pleosporales</taxon>
        <taxon>Corynesporascaceae</taxon>
        <taxon>Corynespora</taxon>
    </lineage>
</organism>
<proteinExistence type="predicted"/>
<accession>A0A2T2PE53</accession>
<keyword evidence="2" id="KW-1185">Reference proteome</keyword>
<sequence length="117" mass="13678">MRRHIKNNMDRSDYEFRKPTFGDVFDGIKEGDLSFHFAQLMYYWGTNDGQKPEPIISLAYWIGRQLGRLQAPQEEMRLDRYRDTISASVDQQAIDRWIVIHLHISPQGNPPTQGVLS</sequence>